<dbReference type="Pfam" id="PF01660">
    <property type="entry name" value="Vmethyltransf"/>
    <property type="match status" value="1"/>
</dbReference>
<keyword evidence="15" id="KW-1185">Reference proteome</keyword>
<organism evidence="14 15">
    <name type="scientific">Sugarcane striate mosaic-associated virus</name>
    <dbReference type="NCBI Taxonomy" id="167927"/>
    <lineage>
        <taxon>Viruses</taxon>
        <taxon>Riboviria</taxon>
        <taxon>Orthornavirae</taxon>
        <taxon>Kitrinoviricota</taxon>
        <taxon>Alsuviricetes</taxon>
        <taxon>Tymovirales</taxon>
        <taxon>Betaflexiviridae</taxon>
        <taxon>Quinvirinae</taxon>
        <taxon>Sustrivirus</taxon>
        <taxon>Sustrivirus sacchari</taxon>
        <taxon>Sustrivirus SCSMaV</taxon>
    </lineage>
</organism>
<dbReference type="EMBL" id="AF315308">
    <property type="protein sequence ID" value="AAL05444.1"/>
    <property type="molecule type" value="Genomic_RNA"/>
</dbReference>
<dbReference type="GO" id="GO:0008174">
    <property type="term" value="F:mRNA methyltransferase activity"/>
    <property type="evidence" value="ECO:0007669"/>
    <property type="project" value="UniProtKB-UniRule"/>
</dbReference>
<dbReference type="Proteomes" id="UP000204106">
    <property type="component" value="Segment"/>
</dbReference>
<dbReference type="InterPro" id="IPR001788">
    <property type="entry name" value="RNA-dep_RNA_pol_alsuvir"/>
</dbReference>
<feature type="domain" description="Peptidase C23" evidence="11">
    <location>
        <begin position="954"/>
        <end position="1045"/>
    </location>
</feature>
<dbReference type="GO" id="GO:0016817">
    <property type="term" value="F:hydrolase activity, acting on acid anhydrides"/>
    <property type="evidence" value="ECO:0007669"/>
    <property type="project" value="InterPro"/>
</dbReference>
<keyword evidence="6" id="KW-0378">Hydrolase</keyword>
<dbReference type="InterPro" id="IPR027351">
    <property type="entry name" value="(+)RNA_virus_helicase_core_dom"/>
</dbReference>
<dbReference type="GO" id="GO:0003723">
    <property type="term" value="F:RNA binding"/>
    <property type="evidence" value="ECO:0007669"/>
    <property type="project" value="InterPro"/>
</dbReference>
<feature type="domain" description="(+)RNA virus helicase C-terminal" evidence="12">
    <location>
        <begin position="1102"/>
        <end position="1421"/>
    </location>
</feature>
<feature type="domain" description="OTU" evidence="10">
    <location>
        <begin position="847"/>
        <end position="955"/>
    </location>
</feature>
<evidence type="ECO:0000256" key="6">
    <source>
        <dbReference type="ARBA" id="ARBA00022801"/>
    </source>
</evidence>
<dbReference type="PROSITE" id="PS51492">
    <property type="entry name" value="PEPTIDASE_C23"/>
    <property type="match status" value="1"/>
</dbReference>
<keyword evidence="7" id="KW-0067">ATP-binding</keyword>
<evidence type="ECO:0000256" key="7">
    <source>
        <dbReference type="ARBA" id="ARBA00022840"/>
    </source>
</evidence>
<keyword evidence="4" id="KW-0548">Nucleotidyltransferase</keyword>
<dbReference type="CDD" id="cd22792">
    <property type="entry name" value="OTU_RDRP-like"/>
    <property type="match status" value="1"/>
</dbReference>
<dbReference type="GO" id="GO:0005524">
    <property type="term" value="F:ATP binding"/>
    <property type="evidence" value="ECO:0007669"/>
    <property type="project" value="UniProtKB-KW"/>
</dbReference>
<keyword evidence="5" id="KW-0547">Nucleotide-binding</keyword>
<dbReference type="GO" id="GO:0016556">
    <property type="term" value="P:mRNA modification"/>
    <property type="evidence" value="ECO:0007669"/>
    <property type="project" value="InterPro"/>
</dbReference>
<dbReference type="InterPro" id="IPR007094">
    <property type="entry name" value="RNA-dir_pol_PSvirus"/>
</dbReference>
<evidence type="ECO:0000256" key="2">
    <source>
        <dbReference type="ARBA" id="ARBA00022484"/>
    </source>
</evidence>
<dbReference type="Pfam" id="PF01443">
    <property type="entry name" value="Viral_helicase1"/>
    <property type="match status" value="1"/>
</dbReference>
<evidence type="ECO:0000313" key="15">
    <source>
        <dbReference type="Proteomes" id="UP000204106"/>
    </source>
</evidence>
<dbReference type="InterPro" id="IPR002588">
    <property type="entry name" value="Alphavirus-like_MT_dom"/>
</dbReference>
<dbReference type="SUPFAM" id="SSF56672">
    <property type="entry name" value="DNA/RNA polymerases"/>
    <property type="match status" value="1"/>
</dbReference>
<protein>
    <submittedName>
        <fullName evidence="14">RNA polymerase</fullName>
    </submittedName>
</protein>
<keyword evidence="3" id="KW-0808">Transferase</keyword>
<dbReference type="Pfam" id="PF05379">
    <property type="entry name" value="Peptidase_C23"/>
    <property type="match status" value="1"/>
</dbReference>
<dbReference type="GO" id="GO:0039694">
    <property type="term" value="P:viral RNA genome replication"/>
    <property type="evidence" value="ECO:0007669"/>
    <property type="project" value="InterPro"/>
</dbReference>
<evidence type="ECO:0000256" key="5">
    <source>
        <dbReference type="ARBA" id="ARBA00022741"/>
    </source>
</evidence>
<dbReference type="GeneID" id="944485"/>
<dbReference type="GO" id="GO:0006396">
    <property type="term" value="P:RNA processing"/>
    <property type="evidence" value="ECO:0007669"/>
    <property type="project" value="InterPro"/>
</dbReference>
<dbReference type="SUPFAM" id="SSF52540">
    <property type="entry name" value="P-loop containing nucleoside triphosphate hydrolases"/>
    <property type="match status" value="1"/>
</dbReference>
<evidence type="ECO:0000313" key="14">
    <source>
        <dbReference type="EMBL" id="AAL05444.1"/>
    </source>
</evidence>
<dbReference type="GO" id="GO:0006351">
    <property type="term" value="P:DNA-templated transcription"/>
    <property type="evidence" value="ECO:0007669"/>
    <property type="project" value="InterPro"/>
</dbReference>
<evidence type="ECO:0000259" key="12">
    <source>
        <dbReference type="PROSITE" id="PS51657"/>
    </source>
</evidence>
<proteinExistence type="inferred from homology"/>
<evidence type="ECO:0000259" key="10">
    <source>
        <dbReference type="PROSITE" id="PS50802"/>
    </source>
</evidence>
<dbReference type="InterPro" id="IPR008041">
    <property type="entry name" value="Peptidase_C23"/>
</dbReference>
<sequence length="1937" mass="221529">MAILTFKPPKQLLIAQLSSEEQARIRSSVTRKLAQEEENDQGLFSYHVSPYCAEKLIKSGVQLCAYSSDVHSHPCCKMLENHILYRVLPSYVDSDFILVGIKHSKLAFLKPRGAKKNVDLSTVKVLNRFVTSLDRSRYGKEFNHLNIMSTFTPEPKGSSSYTPELKSLIPNLERFKGHKLFFHDELHYWKDESIIKMLSSLEPSVVYATVVCPPELLIGAKQSYNDWLYTFEIIGDQILFAPDGKMNSAYFQPVNCARLLRAKRIWLDKHNYYDIDLVYSNFSHHLLCFSKGSNLKNQDLRAFSDFDAIKLNYISELMVNAESCFPISWTVVKGLYDYLESLTKEDYRSGKAKQTHYMPNCSGKQLKFCTDLIKLYLEAPHIKTMIGSSPVHNFKVLFTRMFPACIKKNFSFYKGKLLKSLFEHLAPLAFHVKTYDLHLGFVFKFQELKNVTDLMEDVHEFEVDFVREYDPFQMRSTPYVGLAPLRDESYYKRMKCGEAFFDNMIGQIMRSHLSGYGTNTNPAELFLRINLTIVGRVEFLVNGHHDFVIFYINKHFKVKKDPRYKNLYFANMTLELKLRWLSCRRFRKYQKFLPCGLVSLAEVQILWRNIARSIQSGSHEAQGQNEQVDSHGDGVAIEEPERKGNTLEKLNEATLVTHLQHYLKNPVVDDFSRCAFDVDSKTLSNLIDCLKQICDTSINVAIGCDCSNSDLNLLKISKMASSVASYVNLDNVKSVKINWTEAGEILVGLEDQPLFVVVLGKDINSITLARDHVMQFPELEENSAILIERNNISKISVSGPSALMIFPKDQNLLDCHLIGCDQIPPAKIDFIDGYIKTTVDPSLDSRLTCINVPANGDCFWHSVSLYLSVEAKMIKDAPVLRNRNPQNARLVEPMGDKVWAENEAILNCACFYNLNIRIVFEHELHTFRPHDLNEDSTEVWLKNLDHMHFCPAKFINSCVMEPISKAVDIPPLNVQRMISSQESLHSEYERLSSGKSFDLLGLESLMTFFNIGAEVQENGHKFILNENGSRARSFILENNHIEFVRGDKKDLRKEGIGFVKLMNANQSKSVLSLACSKVKYTPSYDRAFKLSKAFANGYTGIMLSSEKFGEIEINGKNDEREINVMMGTFGAGKTRVFVDYIQAYSGRGLFYVSPRKNLKELFDNSAIQAVQGFKTKSSDKKGSVKSFHSSFTFETAIMKAGQIGDDSILIIDEIQLYPPGYLDLILLLIPSSCMVICAGDPVQSDYDSDGDRLYFLNDKPDIERLLEGQSYKYAIKSRRFKSSLFIGRLPCDMPGLQGMGMDTYGIYESISSVPQDLIKRSFFLVSSFDEKKIIKANFKETHNKILTFGESTGSTFQEIVILITTSSEKASERRWVTALSRASTSISFLNLTGIGIQELISTTYFGRFLQKFLSAECKREDIKPYLYGEPKFVDDFRSIGRRSAEEKEVKVDGDPWLKCILHFFETPIPDEVECVKVDMVEQKAKTHLPVSSFEVLWAHFNEKLLLKEIRERRIDDLVSDQFAWDHRSQGLAINNAATRYESIFPRHHHNDKVTFLMAVKKRLTFGSPAKNGRMLREAMPYGEILLKEFLKRVPIKNDRNDHLFLECLMDFEEKKTSKDSATIANHCIRSQNSWPIDIADIFMKSQLCTKMESMFCEAKAGQTLACFHHVVLARFSPWVRYIEKKLVSSLPDNYYIHSGKNFDQLNAWVKANNFVGECTESDYEAFDASQDHYILAFELALMKYLGLPNELIEDYKYIKIHLGSKLGDFAIMRFTGEASTFLFNTMANMLFTFLVYDIKGNESICFAGDDMYANTSLKTCSKNKSLLKKFTLKAKVQVTESPTFCGWHLTEDGIYKDPILVSFRFMIALEKGILHECLESYSIECSYAYNMGSAVSRHMDQLSLAYHYCCVRFILKNSKLLRSDVKKFFKDGLQLTQ</sequence>
<dbReference type="RefSeq" id="NP_624313.1">
    <property type="nucleotide sequence ID" value="NC_003870.1"/>
</dbReference>
<keyword evidence="2" id="KW-0696">RNA-directed RNA polymerase</keyword>
<evidence type="ECO:0000256" key="4">
    <source>
        <dbReference type="ARBA" id="ARBA00022695"/>
    </source>
</evidence>
<dbReference type="InterPro" id="IPR043502">
    <property type="entry name" value="DNA/RNA_pol_sf"/>
</dbReference>
<evidence type="ECO:0000256" key="3">
    <source>
        <dbReference type="ARBA" id="ARBA00022679"/>
    </source>
</evidence>
<dbReference type="KEGG" id="vg:944485"/>
<dbReference type="CDD" id="cd23245">
    <property type="entry name" value="Betaflexiviridae_RdRp"/>
    <property type="match status" value="1"/>
</dbReference>
<keyword evidence="8" id="KW-0693">Viral RNA replication</keyword>
<evidence type="ECO:0000256" key="8">
    <source>
        <dbReference type="ARBA" id="ARBA00022953"/>
    </source>
</evidence>
<accession>Q91BP7</accession>
<dbReference type="PROSITE" id="PS50802">
    <property type="entry name" value="OTU"/>
    <property type="match status" value="1"/>
</dbReference>
<name>Q91BP7_9VIRU</name>
<evidence type="ECO:0000259" key="11">
    <source>
        <dbReference type="PROSITE" id="PS51492"/>
    </source>
</evidence>
<dbReference type="InterPro" id="IPR003323">
    <property type="entry name" value="OTU_dom"/>
</dbReference>
<feature type="domain" description="Alphavirus-like MT" evidence="13">
    <location>
        <begin position="64"/>
        <end position="267"/>
    </location>
</feature>
<dbReference type="InterPro" id="IPR027417">
    <property type="entry name" value="P-loop_NTPase"/>
</dbReference>
<evidence type="ECO:0000256" key="1">
    <source>
        <dbReference type="ARBA" id="ARBA00008513"/>
    </source>
</evidence>
<dbReference type="PROSITE" id="PS50507">
    <property type="entry name" value="RDRP_SSRNA_POS"/>
    <property type="match status" value="1"/>
</dbReference>
<reference evidence="14 15" key="1">
    <citation type="journal article" date="2001" name="Arch. Virol.">
        <title>The genome organisation and taxonomy of Sugarcane striate mosaic associated virus.</title>
        <authorList>
            <person name="Thompson N."/>
            <person name="Randles J.W."/>
        </authorList>
    </citation>
    <scope>NUCLEOTIDE SEQUENCE [LARGE SCALE GENOMIC DNA]</scope>
</reference>
<feature type="domain" description="RdRp catalytic" evidence="9">
    <location>
        <begin position="1716"/>
        <end position="1823"/>
    </location>
</feature>
<dbReference type="Pfam" id="PF00978">
    <property type="entry name" value="RdRP_2"/>
    <property type="match status" value="1"/>
</dbReference>
<dbReference type="GO" id="GO:0003968">
    <property type="term" value="F:RNA-directed RNA polymerase activity"/>
    <property type="evidence" value="ECO:0007669"/>
    <property type="project" value="UniProtKB-KW"/>
</dbReference>
<evidence type="ECO:0000259" key="13">
    <source>
        <dbReference type="PROSITE" id="PS51743"/>
    </source>
</evidence>
<comment type="similarity">
    <text evidence="1">Belongs to the potexviruses/carlaviruses RNA replication protein family.</text>
</comment>
<dbReference type="PROSITE" id="PS51743">
    <property type="entry name" value="ALPHAVIRUS_MT"/>
    <property type="match status" value="1"/>
</dbReference>
<evidence type="ECO:0000259" key="9">
    <source>
        <dbReference type="PROSITE" id="PS50507"/>
    </source>
</evidence>
<dbReference type="PROSITE" id="PS51657">
    <property type="entry name" value="PSRV_HELICASE"/>
    <property type="match status" value="1"/>
</dbReference>